<dbReference type="InterPro" id="IPR011004">
    <property type="entry name" value="Trimer_LpxA-like_sf"/>
</dbReference>
<dbReference type="SUPFAM" id="SSF51161">
    <property type="entry name" value="Trimeric LpxA-like enzymes"/>
    <property type="match status" value="1"/>
</dbReference>
<proteinExistence type="predicted"/>
<dbReference type="PANTHER" id="PTHR13061:SF29">
    <property type="entry name" value="GAMMA CARBONIC ANHYDRASE-LIKE 1, MITOCHONDRIAL-RELATED"/>
    <property type="match status" value="1"/>
</dbReference>
<gene>
    <name evidence="1" type="ORF">EBV32_04670</name>
</gene>
<dbReference type="AlphaFoldDB" id="A0A964V0I3"/>
<dbReference type="Gene3D" id="2.160.10.10">
    <property type="entry name" value="Hexapeptide repeat proteins"/>
    <property type="match status" value="1"/>
</dbReference>
<protein>
    <submittedName>
        <fullName evidence="1">Gamma carbonic anhydrase family protein</fullName>
    </submittedName>
</protein>
<dbReference type="Proteomes" id="UP000713222">
    <property type="component" value="Unassembled WGS sequence"/>
</dbReference>
<organism evidence="1 2">
    <name type="scientific">Candidatus Fonsibacter lacus</name>
    <dbReference type="NCBI Taxonomy" id="2576439"/>
    <lineage>
        <taxon>Bacteria</taxon>
        <taxon>Pseudomonadati</taxon>
        <taxon>Pseudomonadota</taxon>
        <taxon>Alphaproteobacteria</taxon>
        <taxon>Candidatus Pelagibacterales</taxon>
        <taxon>Candidatus Pelagibacterales incertae sedis</taxon>
        <taxon>Candidatus Fonsibacter</taxon>
    </lineage>
</organism>
<reference evidence="1" key="1">
    <citation type="submission" date="2018-10" db="EMBL/GenBank/DDBJ databases">
        <title>Iterative Subtractive Binning of Freshwater Chronoseries Metagenomes Recovers Nearly Complete Genomes from over Four Hundred Novel Species.</title>
        <authorList>
            <person name="Rodriguez-R L.M."/>
            <person name="Tsementzi D."/>
            <person name="Luo C."/>
            <person name="Konstantinidis K.T."/>
        </authorList>
    </citation>
    <scope>NUCLEOTIDE SEQUENCE</scope>
    <source>
        <strain evidence="1">WB7_6_001</strain>
    </source>
</reference>
<accession>A0A964V0I3</accession>
<dbReference type="InterPro" id="IPR050484">
    <property type="entry name" value="Transf_Hexapept/Carb_Anhydrase"/>
</dbReference>
<name>A0A964V0I3_9PROT</name>
<evidence type="ECO:0000313" key="2">
    <source>
        <dbReference type="Proteomes" id="UP000713222"/>
    </source>
</evidence>
<dbReference type="PANTHER" id="PTHR13061">
    <property type="entry name" value="DYNACTIN SUBUNIT P25"/>
    <property type="match status" value="1"/>
</dbReference>
<dbReference type="InterPro" id="IPR047324">
    <property type="entry name" value="LbH_gamma_CA-like"/>
</dbReference>
<evidence type="ECO:0000313" key="1">
    <source>
        <dbReference type="EMBL" id="NBN88360.1"/>
    </source>
</evidence>
<sequence length="172" mass="18800">MIFELGNKRLIGEGKYWVASSANVIGDVTLKNDSSVWFNAVIRGDIENITVGEGSNIQDNSVLHTDKGFPLKIGKMVTVGHLVMLHGCTIMDNSLIGIGSTILNNSVIGNNCIIGANSLITEGKKIPDNSLVMGSPGKVIRQVTEEEKKAITENAQRYIDNWKKYLKDLKKI</sequence>
<dbReference type="Pfam" id="PF00132">
    <property type="entry name" value="Hexapep"/>
    <property type="match status" value="1"/>
</dbReference>
<dbReference type="InterPro" id="IPR001451">
    <property type="entry name" value="Hexapep"/>
</dbReference>
<dbReference type="EMBL" id="RGET01000101">
    <property type="protein sequence ID" value="NBN88360.1"/>
    <property type="molecule type" value="Genomic_DNA"/>
</dbReference>
<dbReference type="CDD" id="cd04645">
    <property type="entry name" value="LbH_gamma_CA_like"/>
    <property type="match status" value="1"/>
</dbReference>
<comment type="caution">
    <text evidence="1">The sequence shown here is derived from an EMBL/GenBank/DDBJ whole genome shotgun (WGS) entry which is preliminary data.</text>
</comment>